<sequence>MEISPPHHRLHLPLLLLSIFFVSVASASAADVYTEALLSLKSELVNSDTALKDWSLKSGGSAVDVDGIVACSWNGVTCDRNSTVVLGLDLSAKGLGGELSGGQFGVFVKLVDLNLSYNSFSGQLPGAIFNLTQLKSLDISRNNFSGQFPDGVSGLKNIEVLDAFSNSFSGPLPVEASGLDHLKVLNLAGSYFNGPIPSEYGDFKSIEFIHLAGNYLGGNIPPELGKLQTVNHMEIGYNSYQGSIPWQIGNMSGIEYLDIADANLTGSIPSQFSNLTRLKSLFLFRNQLTGLIPPELSMIAGLVDLDLSDNLISGSIPERFSELRNLKLLSLMYNEMGGTVPESIAELPSLETLLIWNNYFSGTLPQGLGRNSMLKWVDVSTNNLVGPIPPDICSGGALNKLILFSNGFNDSLSPSLSNCSSLVRLRLEENEFSGAIPLNFSLLPGISYVDLSRNRFTGGFPSDIHRALELQYFNISQNPGLGGVIPDSVWSSPSLQNFSASSCNLTGEIPGFKSCGPISVVELGNNDLSGSLPGSVSYCKDLERIDLSDNHLSGNLPEEVAVLPHLEYLDVSHNNFTGPLPSKFVNANSLKLLNVSYNDFDGRIPTEKVFGSMGSSAFYGNTRLCGWPLRTCPGSLALLGSKGTGKLLLILLLCAGAVITAVLVLGAVYYRLKGGPRGRWKMVCFDGLPQFKANAISKSLSQAESNDSCKPIILPTGNTVLVKRIDWDTKRMGELLQFVTGMGNARHENLVRLLGFCYDKDVAYLIYDHLPNGDLGEHIRMGTLKSDWTLKRRIITGIAKGLCFLHQDCFPSIPHGDLKSRSVMFDENMRPKLTDFGLSQLTDPHTPAKEQQSEDLYRFGEIILEVLSKGKLRSAGEVAQAKPKDMLLREIWDENEVGGKESLQEEIKAMLEVALMCTRSSRSNRPSIGEALKLLSQLDSP</sequence>
<dbReference type="Proteomes" id="UP001057402">
    <property type="component" value="Chromosome 4"/>
</dbReference>
<gene>
    <name evidence="1" type="ORF">MLD38_014954</name>
</gene>
<name>A0ACB9RF20_9MYRT</name>
<reference evidence="2" key="1">
    <citation type="journal article" date="2023" name="Front. Plant Sci.">
        <title>Chromosomal-level genome assembly of Melastoma candidum provides insights into trichome evolution.</title>
        <authorList>
            <person name="Zhong Y."/>
            <person name="Wu W."/>
            <person name="Sun C."/>
            <person name="Zou P."/>
            <person name="Liu Y."/>
            <person name="Dai S."/>
            <person name="Zhou R."/>
        </authorList>
    </citation>
    <scope>NUCLEOTIDE SEQUENCE [LARGE SCALE GENOMIC DNA]</scope>
</reference>
<evidence type="ECO:0000313" key="1">
    <source>
        <dbReference type="EMBL" id="KAI4377300.1"/>
    </source>
</evidence>
<proteinExistence type="predicted"/>
<dbReference type="EMBL" id="CM042883">
    <property type="protein sequence ID" value="KAI4377300.1"/>
    <property type="molecule type" value="Genomic_DNA"/>
</dbReference>
<accession>A0ACB9RF20</accession>
<protein>
    <submittedName>
        <fullName evidence="1">Uncharacterized protein</fullName>
    </submittedName>
</protein>
<comment type="caution">
    <text evidence="1">The sequence shown here is derived from an EMBL/GenBank/DDBJ whole genome shotgun (WGS) entry which is preliminary data.</text>
</comment>
<evidence type="ECO:0000313" key="2">
    <source>
        <dbReference type="Proteomes" id="UP001057402"/>
    </source>
</evidence>
<keyword evidence="2" id="KW-1185">Reference proteome</keyword>
<organism evidence="1 2">
    <name type="scientific">Melastoma candidum</name>
    <dbReference type="NCBI Taxonomy" id="119954"/>
    <lineage>
        <taxon>Eukaryota</taxon>
        <taxon>Viridiplantae</taxon>
        <taxon>Streptophyta</taxon>
        <taxon>Embryophyta</taxon>
        <taxon>Tracheophyta</taxon>
        <taxon>Spermatophyta</taxon>
        <taxon>Magnoliopsida</taxon>
        <taxon>eudicotyledons</taxon>
        <taxon>Gunneridae</taxon>
        <taxon>Pentapetalae</taxon>
        <taxon>rosids</taxon>
        <taxon>malvids</taxon>
        <taxon>Myrtales</taxon>
        <taxon>Melastomataceae</taxon>
        <taxon>Melastomatoideae</taxon>
        <taxon>Melastomateae</taxon>
        <taxon>Melastoma</taxon>
    </lineage>
</organism>